<evidence type="ECO:0000256" key="4">
    <source>
        <dbReference type="SAM" id="MobiDB-lite"/>
    </source>
</evidence>
<accession>A0AA85KAN4</accession>
<comment type="similarity">
    <text evidence="1">Belongs to the DeSI family.</text>
</comment>
<dbReference type="GO" id="GO:0101005">
    <property type="term" value="F:deubiquitinase activity"/>
    <property type="evidence" value="ECO:0007669"/>
    <property type="project" value="TreeGrafter"/>
</dbReference>
<feature type="domain" description="PPPDE" evidence="5">
    <location>
        <begin position="49"/>
        <end position="189"/>
    </location>
</feature>
<dbReference type="AlphaFoldDB" id="A0AA85KAN4"/>
<feature type="region of interest" description="Disordered" evidence="4">
    <location>
        <begin position="323"/>
        <end position="354"/>
    </location>
</feature>
<sequence>MVLHFPLTVAEIPYRLHQKMSPNKQEVSKTTAVSSTGYEVTRSFRNLGEPVYVNVYHLHWPNGLKMGAYHTGTVVYDREFGFGGHPFASSGIFQTTPMDIDNLGEEISFKERLYMGRTYLSKKAVERLLVSLADEFRGDAYHLLHFNCNHFTSQFVDLLCHGTLPKWVNRLARIVSGLPFIESFLPPHWVRPSLMYDCDYDEEDFREEEEVEDDEVVKTFSEDEKEQKEKEEDEEPKVNTEKNNRNLVIINETPTTTTTTTTTATESTDKLKNITSTSNSTTHYKEADDQNVQCSNDSLMKTFTEKPHFQFVYSASTGNGHVPHHNNNSNNNNKHSIDHSDNHHNASLCNIRMV</sequence>
<evidence type="ECO:0000259" key="5">
    <source>
        <dbReference type="PROSITE" id="PS51858"/>
    </source>
</evidence>
<proteinExistence type="inferred from homology"/>
<name>A0AA85KAN4_TRIRE</name>
<evidence type="ECO:0000256" key="1">
    <source>
        <dbReference type="ARBA" id="ARBA00008140"/>
    </source>
</evidence>
<feature type="compositionally biased region" description="Low complexity" evidence="4">
    <location>
        <begin position="325"/>
        <end position="334"/>
    </location>
</feature>
<dbReference type="SMART" id="SM01179">
    <property type="entry name" value="DUF862"/>
    <property type="match status" value="1"/>
</dbReference>
<organism evidence="6 7">
    <name type="scientific">Trichobilharzia regenti</name>
    <name type="common">Nasal bird schistosome</name>
    <dbReference type="NCBI Taxonomy" id="157069"/>
    <lineage>
        <taxon>Eukaryota</taxon>
        <taxon>Metazoa</taxon>
        <taxon>Spiralia</taxon>
        <taxon>Lophotrochozoa</taxon>
        <taxon>Platyhelminthes</taxon>
        <taxon>Trematoda</taxon>
        <taxon>Digenea</taxon>
        <taxon>Strigeidida</taxon>
        <taxon>Schistosomatoidea</taxon>
        <taxon>Schistosomatidae</taxon>
        <taxon>Trichobilharzia</taxon>
    </lineage>
</organism>
<dbReference type="GO" id="GO:0016579">
    <property type="term" value="P:protein deubiquitination"/>
    <property type="evidence" value="ECO:0007669"/>
    <property type="project" value="TreeGrafter"/>
</dbReference>
<dbReference type="WBParaSite" id="TREG1_65620.1">
    <property type="protein sequence ID" value="TREG1_65620.1"/>
    <property type="gene ID" value="TREG1_65620"/>
</dbReference>
<evidence type="ECO:0000256" key="2">
    <source>
        <dbReference type="ARBA" id="ARBA00022670"/>
    </source>
</evidence>
<dbReference type="PANTHER" id="PTHR12378">
    <property type="entry name" value="DESUMOYLATING ISOPEPTIDASE"/>
    <property type="match status" value="1"/>
</dbReference>
<feature type="region of interest" description="Disordered" evidence="4">
    <location>
        <begin position="207"/>
        <end position="242"/>
    </location>
</feature>
<dbReference type="InterPro" id="IPR008580">
    <property type="entry name" value="PPPDE_dom"/>
</dbReference>
<dbReference type="InterPro" id="IPR042266">
    <property type="entry name" value="PPPDE_sf"/>
</dbReference>
<dbReference type="PANTHER" id="PTHR12378:SF80">
    <property type="entry name" value="IP06716P-RELATED"/>
    <property type="match status" value="1"/>
</dbReference>
<keyword evidence="2" id="KW-0645">Protease</keyword>
<dbReference type="Gene3D" id="3.90.1720.30">
    <property type="entry name" value="PPPDE domains"/>
    <property type="match status" value="1"/>
</dbReference>
<feature type="compositionally biased region" description="Basic and acidic residues" evidence="4">
    <location>
        <begin position="335"/>
        <end position="344"/>
    </location>
</feature>
<dbReference type="Pfam" id="PF05903">
    <property type="entry name" value="Peptidase_C97"/>
    <property type="match status" value="1"/>
</dbReference>
<reference evidence="6" key="1">
    <citation type="submission" date="2022-06" db="EMBL/GenBank/DDBJ databases">
        <authorList>
            <person name="Berger JAMES D."/>
            <person name="Berger JAMES D."/>
        </authorList>
    </citation>
    <scope>NUCLEOTIDE SEQUENCE [LARGE SCALE GENOMIC DNA]</scope>
</reference>
<feature type="compositionally biased region" description="Basic and acidic residues" evidence="4">
    <location>
        <begin position="216"/>
        <end position="242"/>
    </location>
</feature>
<dbReference type="PROSITE" id="PS51858">
    <property type="entry name" value="PPPDE"/>
    <property type="match status" value="1"/>
</dbReference>
<evidence type="ECO:0000256" key="3">
    <source>
        <dbReference type="ARBA" id="ARBA00022801"/>
    </source>
</evidence>
<evidence type="ECO:0000313" key="6">
    <source>
        <dbReference type="Proteomes" id="UP000050795"/>
    </source>
</evidence>
<keyword evidence="3" id="KW-0378">Hydrolase</keyword>
<dbReference type="GO" id="GO:0006508">
    <property type="term" value="P:proteolysis"/>
    <property type="evidence" value="ECO:0007669"/>
    <property type="project" value="UniProtKB-KW"/>
</dbReference>
<dbReference type="Proteomes" id="UP000050795">
    <property type="component" value="Unassembled WGS sequence"/>
</dbReference>
<keyword evidence="6" id="KW-1185">Reference proteome</keyword>
<evidence type="ECO:0000313" key="7">
    <source>
        <dbReference type="WBParaSite" id="TREG1_65620.1"/>
    </source>
</evidence>
<protein>
    <recommendedName>
        <fullName evidence="5">PPPDE domain-containing protein</fullName>
    </recommendedName>
</protein>
<reference evidence="7" key="2">
    <citation type="submission" date="2023-11" db="UniProtKB">
        <authorList>
            <consortium name="WormBaseParasite"/>
        </authorList>
    </citation>
    <scope>IDENTIFICATION</scope>
</reference>